<dbReference type="Gene3D" id="3.20.20.240">
    <property type="entry name" value="Methylmalonyl-CoA mutase"/>
    <property type="match status" value="1"/>
</dbReference>
<organism evidence="2 3">
    <name type="scientific">Aquamicrobium zhengzhouense</name>
    <dbReference type="NCBI Taxonomy" id="2781738"/>
    <lineage>
        <taxon>Bacteria</taxon>
        <taxon>Pseudomonadati</taxon>
        <taxon>Pseudomonadota</taxon>
        <taxon>Alphaproteobacteria</taxon>
        <taxon>Hyphomicrobiales</taxon>
        <taxon>Phyllobacteriaceae</taxon>
        <taxon>Aquamicrobium</taxon>
    </lineage>
</organism>
<evidence type="ECO:0000259" key="1">
    <source>
        <dbReference type="Pfam" id="PF01642"/>
    </source>
</evidence>
<dbReference type="Pfam" id="PF01642">
    <property type="entry name" value="MM_CoA_mutase"/>
    <property type="match status" value="1"/>
</dbReference>
<sequence length="475" mass="51154">MEAAIISAGSFPPMNRSDWLEIVRQAGIQYRPDAPQPPRSADLRFQQPRLDVAGSGMEGHAAAGWTILQRIDDVDPRRANHQAQEDLAGGAAGLAIVFEGAPNAFGYGLPARPESLAAVLHNIQLNRIHLRIDMHPASRASVDWLIELAKRKRVDPARLSVSFGIDPAALFAGSGHLRMSVAALQASMPPSLGHFFGLGIPAVLLEADGRVIHNAGGSEAQELGVMLSAAVSYLRMFIEARQPLVYAAPHIGFSLSVDHDQFISVAKIKALRRLWAKVQEICNIPQMAPKIHAETSYRMMSSRSVETNIVRATLAASAAAGSGADTVSVLPHTLPHGLPDSHARRVARDLQLVIADETHLSSLADPAASTEDLDILVASLCDAGWEEFRRIQEEGGLLTSLAAGFVQQRVFQAREQRMLALRKGSFSIIGTTIDPSKDEPAPAILEATPRPAVSEGVARCDRLAPIRLDELLPQP</sequence>
<comment type="caution">
    <text evidence="2">The sequence shown here is derived from an EMBL/GenBank/DDBJ whole genome shotgun (WGS) entry which is preliminary data.</text>
</comment>
<dbReference type="PANTHER" id="PTHR48101">
    <property type="entry name" value="METHYLMALONYL-COA MUTASE, MITOCHONDRIAL-RELATED"/>
    <property type="match status" value="1"/>
</dbReference>
<evidence type="ECO:0000313" key="2">
    <source>
        <dbReference type="EMBL" id="MBI1620782.1"/>
    </source>
</evidence>
<reference evidence="2 3" key="1">
    <citation type="submission" date="2020-10" db="EMBL/GenBank/DDBJ databases">
        <title>Aquamicrobium zhengzhouensis sp. nov., a exopolysaccharide producing bacterium isolated from farmland soil.</title>
        <authorList>
            <person name="Wang X."/>
        </authorList>
    </citation>
    <scope>NUCLEOTIDE SEQUENCE [LARGE SCALE GENOMIC DNA]</scope>
    <source>
        <strain evidence="3">cd-1</strain>
    </source>
</reference>
<dbReference type="InterPro" id="IPR016176">
    <property type="entry name" value="Cbl-dep_enz_cat"/>
</dbReference>
<gene>
    <name evidence="2" type="ORF">IOD40_08920</name>
</gene>
<feature type="domain" description="Methylmalonyl-CoA mutase alpha/beta chain catalytic" evidence="1">
    <location>
        <begin position="115"/>
        <end position="443"/>
    </location>
</feature>
<dbReference type="RefSeq" id="WP_198476175.1">
    <property type="nucleotide sequence ID" value="NZ_JADGMQ010000004.1"/>
</dbReference>
<dbReference type="PANTHER" id="PTHR48101:SF4">
    <property type="entry name" value="METHYLMALONYL-COA MUTASE, MITOCHONDRIAL"/>
    <property type="match status" value="1"/>
</dbReference>
<proteinExistence type="predicted"/>
<dbReference type="InterPro" id="IPR006099">
    <property type="entry name" value="MeMalonylCoA_mutase_a/b_cat"/>
</dbReference>
<protein>
    <submittedName>
        <fullName evidence="2">Methylmalonyl-CoA mutase</fullName>
    </submittedName>
</protein>
<keyword evidence="3" id="KW-1185">Reference proteome</keyword>
<name>A0ABS0SBY3_9HYPH</name>
<dbReference type="Proteomes" id="UP000601789">
    <property type="component" value="Unassembled WGS sequence"/>
</dbReference>
<evidence type="ECO:0000313" key="3">
    <source>
        <dbReference type="Proteomes" id="UP000601789"/>
    </source>
</evidence>
<dbReference type="SUPFAM" id="SSF51703">
    <property type="entry name" value="Cobalamin (vitamin B12)-dependent enzymes"/>
    <property type="match status" value="1"/>
</dbReference>
<accession>A0ABS0SBY3</accession>
<dbReference type="EMBL" id="JADGMQ010000004">
    <property type="protein sequence ID" value="MBI1620782.1"/>
    <property type="molecule type" value="Genomic_DNA"/>
</dbReference>